<accession>A0A2A7UVR6</accession>
<keyword evidence="1" id="KW-0812">Transmembrane</keyword>
<keyword evidence="1" id="KW-0472">Membrane</keyword>
<dbReference type="GeneID" id="80801495"/>
<evidence type="ECO:0000313" key="2">
    <source>
        <dbReference type="EMBL" id="PEH89363.1"/>
    </source>
</evidence>
<keyword evidence="1" id="KW-1133">Transmembrane helix</keyword>
<reference evidence="3" key="1">
    <citation type="submission" date="2017-09" db="EMBL/GenBank/DDBJ databases">
        <title>FDA dAtabase for Regulatory Grade micrObial Sequences (FDA-ARGOS): Supporting development and validation of Infectious Disease Dx tests.</title>
        <authorList>
            <person name="Minogue T."/>
            <person name="Wolcott M."/>
            <person name="Wasieloski L."/>
            <person name="Aguilar W."/>
            <person name="Moore D."/>
            <person name="Tallon L."/>
            <person name="Sadzewicz L."/>
            <person name="Ott S."/>
            <person name="Zhao X."/>
            <person name="Nagaraj S."/>
            <person name="Vavikolanu K."/>
            <person name="Aluvathingal J."/>
            <person name="Nadendla S."/>
            <person name="Sichtig H."/>
        </authorList>
    </citation>
    <scope>NUCLEOTIDE SEQUENCE [LARGE SCALE GENOMIC DNA]</scope>
    <source>
        <strain evidence="3">FDAARGOS_394</strain>
    </source>
</reference>
<protein>
    <submittedName>
        <fullName evidence="2">Uncharacterized protein</fullName>
    </submittedName>
</protein>
<dbReference type="Proteomes" id="UP000220246">
    <property type="component" value="Unassembled WGS sequence"/>
</dbReference>
<name>A0A2A7UVR6_COMTR</name>
<organism evidence="2 3">
    <name type="scientific">Comamonas terrigena</name>
    <dbReference type="NCBI Taxonomy" id="32013"/>
    <lineage>
        <taxon>Bacteria</taxon>
        <taxon>Pseudomonadati</taxon>
        <taxon>Pseudomonadota</taxon>
        <taxon>Betaproteobacteria</taxon>
        <taxon>Burkholderiales</taxon>
        <taxon>Comamonadaceae</taxon>
        <taxon>Comamonas</taxon>
    </lineage>
</organism>
<dbReference type="RefSeq" id="WP_066534297.1">
    <property type="nucleotide sequence ID" value="NZ_PDEA01000001.1"/>
</dbReference>
<dbReference type="EMBL" id="PDEA01000001">
    <property type="protein sequence ID" value="PEH89363.1"/>
    <property type="molecule type" value="Genomic_DNA"/>
</dbReference>
<feature type="transmembrane region" description="Helical" evidence="1">
    <location>
        <begin position="460"/>
        <end position="493"/>
    </location>
</feature>
<dbReference type="STRING" id="1219032.GCA_001515545_01128"/>
<dbReference type="OrthoDB" id="3948624at2"/>
<gene>
    <name evidence="2" type="ORF">CRM82_12815</name>
</gene>
<comment type="caution">
    <text evidence="2">The sequence shown here is derived from an EMBL/GenBank/DDBJ whole genome shotgun (WGS) entry which is preliminary data.</text>
</comment>
<sequence>MSSERIIQVADLSLILGSLRSLQSDIGTVSNQVDNVGHDLSQTRAELSRLEQAFADFVEADLKAKELSLAETRQVKIRQEIENTFGQNAVVRRQATGILQASDIQLVRQKTIRGATEELMLSTPRYWLAPALVALAAWLGDNRDLAQRALAEAVRRDDEKTSLFFALISRRAGRSEANRTWLDRYFGLQNPHQLDRQTVVMVDAMANGVFNADTTQLCSKRITAWIEELSQQAGFAEAQRSQWSDALRSKTPHADHADDYPHLSRFSPTWGALGTSLNEASMQSAVLQHFEQVFQGEIKPASSVLVAVDDLLTKLVTRFDDEELPLRRQEELCRLIIEESGDKRAAQSRYDLQSKTLDTQVDFTQLLTNAAMHPETSHVTRATQRFAIAHSRDWILDAHSDVTAKARQRVPQRIELQLEDWSGQTSAGENEAELLASLASHLDQREAEALAGAKLGLKHWGAVAIGAVLVLMSVSYGMVSLVLGLAALGWAYLGHRTVQKLRIKIREDFARLKTQSAQALRACMAETVELRRDLAQRDGVSANVTALLESISPAQHLLSGHDNVRRVMAA</sequence>
<proteinExistence type="predicted"/>
<evidence type="ECO:0000313" key="3">
    <source>
        <dbReference type="Proteomes" id="UP000220246"/>
    </source>
</evidence>
<evidence type="ECO:0000256" key="1">
    <source>
        <dbReference type="SAM" id="Phobius"/>
    </source>
</evidence>
<keyword evidence="3" id="KW-1185">Reference proteome</keyword>
<dbReference type="AlphaFoldDB" id="A0A2A7UVR6"/>